<dbReference type="AlphaFoldDB" id="A0A7X4H777"/>
<reference evidence="2 3" key="1">
    <citation type="submission" date="2019-12" db="EMBL/GenBank/DDBJ databases">
        <title>Novel species isolated from a subtropical stream in China.</title>
        <authorList>
            <person name="Lu H."/>
        </authorList>
    </citation>
    <scope>NUCLEOTIDE SEQUENCE [LARGE SCALE GENOMIC DNA]</scope>
    <source>
        <strain evidence="2 3">FT127W</strain>
    </source>
</reference>
<dbReference type="Proteomes" id="UP000450676">
    <property type="component" value="Unassembled WGS sequence"/>
</dbReference>
<gene>
    <name evidence="2" type="ORF">GTP77_01390</name>
</gene>
<proteinExistence type="predicted"/>
<dbReference type="PROSITE" id="PS51257">
    <property type="entry name" value="PROKAR_LIPOPROTEIN"/>
    <property type="match status" value="1"/>
</dbReference>
<accession>A0A7X4H777</accession>
<evidence type="ECO:0000313" key="3">
    <source>
        <dbReference type="Proteomes" id="UP000450676"/>
    </source>
</evidence>
<sequence>MNKLLSTAVVALGAVLLAACGSGSGGAEGAPAAGQTAPIAVGEPAPSASLGFEILWQNAFTAIDDERTVVLSDTASFEALWNEGHRNLSSLHPPPKIDFSRKVVVGVFTGKQQNGCRSVTISRTALADGKLAVEYDLGRLVTIALCKPEFTSPGVLAVLDRSDAPASAKVQFTRIEPQPLVNSRIALSLNPAVTDRQPTTVVVKDAAAWTQLWTRYSVPGTPLPPVDFGKSMVLFAFYGVESGCDGNQLEDVSRVNGKLYVTSTYTPPGPAVLCIAAFTARGAAVTVDRSDEPVVFISKRLPAPTI</sequence>
<evidence type="ECO:0000313" key="2">
    <source>
        <dbReference type="EMBL" id="MYN05985.1"/>
    </source>
</evidence>
<evidence type="ECO:0000256" key="1">
    <source>
        <dbReference type="SAM" id="SignalP"/>
    </source>
</evidence>
<dbReference type="EMBL" id="WWCU01000001">
    <property type="protein sequence ID" value="MYN05985.1"/>
    <property type="molecule type" value="Genomic_DNA"/>
</dbReference>
<keyword evidence="1" id="KW-0732">Signal</keyword>
<keyword evidence="3" id="KW-1185">Reference proteome</keyword>
<organism evidence="2 3">
    <name type="scientific">Pseudoduganella aquatica</name>
    <dbReference type="NCBI Taxonomy" id="2660641"/>
    <lineage>
        <taxon>Bacteria</taxon>
        <taxon>Pseudomonadati</taxon>
        <taxon>Pseudomonadota</taxon>
        <taxon>Betaproteobacteria</taxon>
        <taxon>Burkholderiales</taxon>
        <taxon>Oxalobacteraceae</taxon>
        <taxon>Telluria group</taxon>
        <taxon>Pseudoduganella</taxon>
    </lineage>
</organism>
<evidence type="ECO:0008006" key="4">
    <source>
        <dbReference type="Google" id="ProtNLM"/>
    </source>
</evidence>
<dbReference type="RefSeq" id="WP_161070366.1">
    <property type="nucleotide sequence ID" value="NZ_CP086370.1"/>
</dbReference>
<protein>
    <recommendedName>
        <fullName evidence="4">Lipoprotein</fullName>
    </recommendedName>
</protein>
<feature type="chain" id="PRO_5030813062" description="Lipoprotein" evidence="1">
    <location>
        <begin position="28"/>
        <end position="306"/>
    </location>
</feature>
<name>A0A7X4H777_9BURK</name>
<comment type="caution">
    <text evidence="2">The sequence shown here is derived from an EMBL/GenBank/DDBJ whole genome shotgun (WGS) entry which is preliminary data.</text>
</comment>
<feature type="signal peptide" evidence="1">
    <location>
        <begin position="1"/>
        <end position="27"/>
    </location>
</feature>